<name>A0A370I1E8_9NOCA</name>
<keyword evidence="2" id="KW-1185">Reference proteome</keyword>
<dbReference type="InterPro" id="IPR050900">
    <property type="entry name" value="Transposase_IS3/IS150/IS904"/>
</dbReference>
<proteinExistence type="predicted"/>
<evidence type="ECO:0000313" key="2">
    <source>
        <dbReference type="Proteomes" id="UP000254869"/>
    </source>
</evidence>
<dbReference type="PANTHER" id="PTHR46889">
    <property type="entry name" value="TRANSPOSASE INSF FOR INSERTION SEQUENCE IS3B-RELATED"/>
    <property type="match status" value="1"/>
</dbReference>
<comment type="caution">
    <text evidence="1">The sequence shown here is derived from an EMBL/GenBank/DDBJ whole genome shotgun (WGS) entry which is preliminary data.</text>
</comment>
<sequence length="120" mass="13978">MRVRRGEVADCILHTDRGSQFQSRKFVRSWGRHRVAGSMGRVGTAGDKEAMESFFALQQKNVLDRRSWCSREELRISIVTWIEGIYRRRRQTRPRPFDAGLIRIHPDLTGQSGRVTETFT</sequence>
<dbReference type="STRING" id="1210086.GCA_001613105_05547"/>
<organism evidence="1 2">
    <name type="scientific">Nocardia pseudobrasiliensis</name>
    <dbReference type="NCBI Taxonomy" id="45979"/>
    <lineage>
        <taxon>Bacteria</taxon>
        <taxon>Bacillati</taxon>
        <taxon>Actinomycetota</taxon>
        <taxon>Actinomycetes</taxon>
        <taxon>Mycobacteriales</taxon>
        <taxon>Nocardiaceae</taxon>
        <taxon>Nocardia</taxon>
    </lineage>
</organism>
<evidence type="ECO:0000313" key="1">
    <source>
        <dbReference type="EMBL" id="RDI64547.1"/>
    </source>
</evidence>
<protein>
    <recommendedName>
        <fullName evidence="3">Integrase-like protein</fullName>
    </recommendedName>
</protein>
<reference evidence="1 2" key="1">
    <citation type="submission" date="2018-07" db="EMBL/GenBank/DDBJ databases">
        <title>Genomic Encyclopedia of Type Strains, Phase IV (KMG-IV): sequencing the most valuable type-strain genomes for metagenomic binning, comparative biology and taxonomic classification.</title>
        <authorList>
            <person name="Goeker M."/>
        </authorList>
    </citation>
    <scope>NUCLEOTIDE SEQUENCE [LARGE SCALE GENOMIC DNA]</scope>
    <source>
        <strain evidence="1 2">DSM 44290</strain>
    </source>
</reference>
<accession>A0A370I1E8</accession>
<dbReference type="SUPFAM" id="SSF53098">
    <property type="entry name" value="Ribonuclease H-like"/>
    <property type="match status" value="1"/>
</dbReference>
<dbReference type="InterPro" id="IPR012337">
    <property type="entry name" value="RNaseH-like_sf"/>
</dbReference>
<dbReference type="AlphaFoldDB" id="A0A370I1E8"/>
<evidence type="ECO:0008006" key="3">
    <source>
        <dbReference type="Google" id="ProtNLM"/>
    </source>
</evidence>
<dbReference type="Proteomes" id="UP000254869">
    <property type="component" value="Unassembled WGS sequence"/>
</dbReference>
<dbReference type="PANTHER" id="PTHR46889:SF4">
    <property type="entry name" value="TRANSPOSASE INSO FOR INSERTION SEQUENCE ELEMENT IS911B-RELATED"/>
    <property type="match status" value="1"/>
</dbReference>
<gene>
    <name evidence="1" type="ORF">DFR76_108380</name>
</gene>
<dbReference type="EMBL" id="QQBC01000008">
    <property type="protein sequence ID" value="RDI64547.1"/>
    <property type="molecule type" value="Genomic_DNA"/>
</dbReference>